<dbReference type="EMBL" id="QKWP01001186">
    <property type="protein sequence ID" value="RIB10996.1"/>
    <property type="molecule type" value="Genomic_DNA"/>
</dbReference>
<dbReference type="InterPro" id="IPR036890">
    <property type="entry name" value="HATPase_C_sf"/>
</dbReference>
<gene>
    <name evidence="1" type="ORF">C2G38_2204634</name>
</gene>
<evidence type="ECO:0000313" key="1">
    <source>
        <dbReference type="EMBL" id="RIB10996.1"/>
    </source>
</evidence>
<comment type="caution">
    <text evidence="1">The sequence shown here is derived from an EMBL/GenBank/DDBJ whole genome shotgun (WGS) entry which is preliminary data.</text>
</comment>
<sequence>MAPTNTTKEINIEIKQTDQLIEVIKHLTHDPHYKSHDVVLIKLTCMPKARIDVASISSIIQYSCDIVLSGNVHDVVFDFSHVRIPFTWPNKSIREILYANHVSPIALELVSRDCRLTVFRKNDHNRRDDWYDQIKNWRKDLPNRFHLMLNELVENVSAHAKLEEERFCFTTGLLFANKKLNYCVADSGVGLKGSLQEAIVSEAKDVAARMCALSLTRPQFTSKGEERGHQGVGLFITSELAQMNGGSLVILSGCQVYEQCDTTVMRVRGIPEEWKGTLVSGMINLDKEFNYRQAMKLFADPTKLSNDRFQVSHFSLDVYGQCALRTRELCEEIMRDLELAAERSSKIILDFLCIIEISQAFHGFLKKFIVKHSNIQVLIKIPPTADEDLREDLQELVELAKKNNHPSE</sequence>
<dbReference type="SUPFAM" id="SSF55874">
    <property type="entry name" value="ATPase domain of HSP90 chaperone/DNA topoisomerase II/histidine kinase"/>
    <property type="match status" value="1"/>
</dbReference>
<dbReference type="Proteomes" id="UP000266673">
    <property type="component" value="Unassembled WGS sequence"/>
</dbReference>
<proteinExistence type="predicted"/>
<dbReference type="OrthoDB" id="2399157at2759"/>
<name>A0A397UUX4_9GLOM</name>
<organism evidence="1 2">
    <name type="scientific">Gigaspora rosea</name>
    <dbReference type="NCBI Taxonomy" id="44941"/>
    <lineage>
        <taxon>Eukaryota</taxon>
        <taxon>Fungi</taxon>
        <taxon>Fungi incertae sedis</taxon>
        <taxon>Mucoromycota</taxon>
        <taxon>Glomeromycotina</taxon>
        <taxon>Glomeromycetes</taxon>
        <taxon>Diversisporales</taxon>
        <taxon>Gigasporaceae</taxon>
        <taxon>Gigaspora</taxon>
    </lineage>
</organism>
<protein>
    <recommendedName>
        <fullName evidence="3">Histidine kinase-like ATPase</fullName>
    </recommendedName>
</protein>
<reference evidence="1 2" key="1">
    <citation type="submission" date="2018-06" db="EMBL/GenBank/DDBJ databases">
        <title>Comparative genomics reveals the genomic features of Rhizophagus irregularis, R. cerebriforme, R. diaphanum and Gigaspora rosea, and their symbiotic lifestyle signature.</title>
        <authorList>
            <person name="Morin E."/>
            <person name="San Clemente H."/>
            <person name="Chen E.C.H."/>
            <person name="De La Providencia I."/>
            <person name="Hainaut M."/>
            <person name="Kuo A."/>
            <person name="Kohler A."/>
            <person name="Murat C."/>
            <person name="Tang N."/>
            <person name="Roy S."/>
            <person name="Loubradou J."/>
            <person name="Henrissat B."/>
            <person name="Grigoriev I.V."/>
            <person name="Corradi N."/>
            <person name="Roux C."/>
            <person name="Martin F.M."/>
        </authorList>
    </citation>
    <scope>NUCLEOTIDE SEQUENCE [LARGE SCALE GENOMIC DNA]</scope>
    <source>
        <strain evidence="1 2">DAOM 194757</strain>
    </source>
</reference>
<evidence type="ECO:0008006" key="3">
    <source>
        <dbReference type="Google" id="ProtNLM"/>
    </source>
</evidence>
<keyword evidence="2" id="KW-1185">Reference proteome</keyword>
<dbReference type="Gene3D" id="3.30.565.10">
    <property type="entry name" value="Histidine kinase-like ATPase, C-terminal domain"/>
    <property type="match status" value="1"/>
</dbReference>
<dbReference type="AlphaFoldDB" id="A0A397UUX4"/>
<accession>A0A397UUX4</accession>
<evidence type="ECO:0000313" key="2">
    <source>
        <dbReference type="Proteomes" id="UP000266673"/>
    </source>
</evidence>